<dbReference type="RefSeq" id="WP_167347212.1">
    <property type="nucleotide sequence ID" value="NZ_JABCQN010000001.1"/>
</dbReference>
<accession>A0A9Q2FGG4</accession>
<evidence type="ECO:0000313" key="2">
    <source>
        <dbReference type="Proteomes" id="UP000661006"/>
    </source>
</evidence>
<dbReference type="AlphaFoldDB" id="A0A9Q2FGG4"/>
<evidence type="ECO:0000313" key="1">
    <source>
        <dbReference type="EMBL" id="MBF0869289.1"/>
    </source>
</evidence>
<dbReference type="GeneID" id="81473103"/>
<dbReference type="Proteomes" id="UP000661006">
    <property type="component" value="Unassembled WGS sequence"/>
</dbReference>
<protein>
    <submittedName>
        <fullName evidence="1">Uncharacterized protein</fullName>
    </submittedName>
</protein>
<name>A0A9Q2FGG4_GLUJA</name>
<reference evidence="1" key="2">
    <citation type="submission" date="2020-11" db="EMBL/GenBank/DDBJ databases">
        <title>Description of novel Gluconobacter species.</title>
        <authorList>
            <person name="Cleenwerck I."/>
            <person name="Cnockaert M."/>
            <person name="Borremans W."/>
            <person name="Wieme A.D."/>
            <person name="De Vuyst L."/>
            <person name="Vandamme P."/>
        </authorList>
    </citation>
    <scope>NUCLEOTIDE SEQUENCE</scope>
    <source>
        <strain evidence="1">R71697</strain>
    </source>
</reference>
<gene>
    <name evidence="1" type="ORF">HKD32_00240</name>
</gene>
<reference evidence="1" key="1">
    <citation type="submission" date="2020-04" db="EMBL/GenBank/DDBJ databases">
        <authorList>
            <person name="Sombolestani A."/>
        </authorList>
    </citation>
    <scope>NUCLEOTIDE SEQUENCE</scope>
    <source>
        <strain evidence="1">R71697</strain>
    </source>
</reference>
<comment type="caution">
    <text evidence="1">The sequence shown here is derived from an EMBL/GenBank/DDBJ whole genome shotgun (WGS) entry which is preliminary data.</text>
</comment>
<dbReference type="EMBL" id="JABCQN010000001">
    <property type="protein sequence ID" value="MBF0869289.1"/>
    <property type="molecule type" value="Genomic_DNA"/>
</dbReference>
<sequence length="51" mass="5370">MAHTLLAVGPVIRGRLLIFGFLMAQRLTEGVGNGITDKLSPLSRALAALPI</sequence>
<organism evidence="1 2">
    <name type="scientific">Gluconobacter japonicus</name>
    <dbReference type="NCBI Taxonomy" id="376620"/>
    <lineage>
        <taxon>Bacteria</taxon>
        <taxon>Pseudomonadati</taxon>
        <taxon>Pseudomonadota</taxon>
        <taxon>Alphaproteobacteria</taxon>
        <taxon>Acetobacterales</taxon>
        <taxon>Acetobacteraceae</taxon>
        <taxon>Gluconobacter</taxon>
    </lineage>
</organism>
<proteinExistence type="predicted"/>